<proteinExistence type="predicted"/>
<reference evidence="1 2" key="1">
    <citation type="submission" date="2016-10" db="EMBL/GenBank/DDBJ databases">
        <title>Rodentibacter gen. nov. and new species.</title>
        <authorList>
            <person name="Christensen H."/>
        </authorList>
    </citation>
    <scope>NUCLEOTIDE SEQUENCE [LARGE SCALE GENOMIC DNA]</scope>
    <source>
        <strain evidence="1 2">1998236014</strain>
    </source>
</reference>
<dbReference type="Proteomes" id="UP000188820">
    <property type="component" value="Unassembled WGS sequence"/>
</dbReference>
<evidence type="ECO:0000313" key="1">
    <source>
        <dbReference type="EMBL" id="OOF70346.1"/>
    </source>
</evidence>
<comment type="caution">
    <text evidence="1">The sequence shown here is derived from an EMBL/GenBank/DDBJ whole genome shotgun (WGS) entry which is preliminary data.</text>
</comment>
<dbReference type="EMBL" id="MLAA01000012">
    <property type="protein sequence ID" value="OOF70346.1"/>
    <property type="molecule type" value="Genomic_DNA"/>
</dbReference>
<protein>
    <submittedName>
        <fullName evidence="1">Uncharacterized protein</fullName>
    </submittedName>
</protein>
<gene>
    <name evidence="1" type="ORF">BKG89_03785</name>
</gene>
<sequence length="89" mass="10684">MNKMESKEMIKSRDVALSLLEKFKKLPLHQQHKFIDEIRNELNQERILKYSTIFPDYGKLTGNEKMMFYFAFGLHVQEEKKQTENFIAV</sequence>
<keyword evidence="2" id="KW-1185">Reference proteome</keyword>
<name>A0ABX3KZA7_9PAST</name>
<evidence type="ECO:0000313" key="2">
    <source>
        <dbReference type="Proteomes" id="UP000188820"/>
    </source>
</evidence>
<organism evidence="1 2">
    <name type="scientific">Rodentibacter caecimuris</name>
    <dbReference type="NCBI Taxonomy" id="1796644"/>
    <lineage>
        <taxon>Bacteria</taxon>
        <taxon>Pseudomonadati</taxon>
        <taxon>Pseudomonadota</taxon>
        <taxon>Gammaproteobacteria</taxon>
        <taxon>Pasteurellales</taxon>
        <taxon>Pasteurellaceae</taxon>
        <taxon>Rodentibacter</taxon>
    </lineage>
</organism>
<accession>A0ABX3KZA7</accession>